<dbReference type="Proteomes" id="UP000596035">
    <property type="component" value="Chromosome"/>
</dbReference>
<dbReference type="EMBL" id="CP065321">
    <property type="protein sequence ID" value="QQR32136.1"/>
    <property type="molecule type" value="Genomic_DNA"/>
</dbReference>
<name>A0A1Z2XQ07_9FIRM</name>
<accession>A0A1Z2XQ07</accession>
<reference evidence="3" key="2">
    <citation type="submission" date="2017-05" db="EMBL/GenBank/DDBJ databases">
        <title>Improved OligoMM genomes.</title>
        <authorList>
            <person name="Garzetti D."/>
        </authorList>
    </citation>
    <scope>NUCLEOTIDE SEQUENCE [LARGE SCALE GENOMIC DNA]</scope>
    <source>
        <strain evidence="3">KB18</strain>
    </source>
</reference>
<reference evidence="1" key="1">
    <citation type="journal article" date="2017" name="Genome Announc.">
        <title>High-Quality Whole-Genome Sequences of the Oligo-Mouse-Microbiota Bacterial Community.</title>
        <authorList>
            <person name="Garzetti D."/>
            <person name="Brugiroux S."/>
            <person name="Bunk B."/>
            <person name="Pukall R."/>
            <person name="McCoy K.D."/>
            <person name="Macpherson A.J."/>
            <person name="Stecher B."/>
        </authorList>
    </citation>
    <scope>NUCLEOTIDE SEQUENCE</scope>
    <source>
        <strain evidence="1">KB18</strain>
    </source>
</reference>
<dbReference type="EMBL" id="CP021422">
    <property type="protein sequence ID" value="ASB40535.1"/>
    <property type="molecule type" value="Genomic_DNA"/>
</dbReference>
<protein>
    <submittedName>
        <fullName evidence="2">Transposase</fullName>
    </submittedName>
</protein>
<dbReference type="KEGG" id="amur:ADH66_07580"/>
<proteinExistence type="predicted"/>
<dbReference type="RefSeq" id="WP_084384167.1">
    <property type="nucleotide sequence ID" value="NZ_CP065321.1"/>
</dbReference>
<evidence type="ECO:0000313" key="2">
    <source>
        <dbReference type="EMBL" id="QQR32136.1"/>
    </source>
</evidence>
<sequence length="80" mass="9171">MKLFLESNGFTFMEFNPLLIFRFVHSKSLRNTTNDSISAQNIARYVMAVEYKPYPPSFYHMDKLKSLTRSAWSASAAASP</sequence>
<dbReference type="Proteomes" id="UP000196710">
    <property type="component" value="Chromosome"/>
</dbReference>
<keyword evidence="3" id="KW-1185">Reference proteome</keyword>
<organism evidence="2 4">
    <name type="scientific">Acutalibacter muris</name>
    <dbReference type="NCBI Taxonomy" id="1796620"/>
    <lineage>
        <taxon>Bacteria</taxon>
        <taxon>Bacillati</taxon>
        <taxon>Bacillota</taxon>
        <taxon>Clostridia</taxon>
        <taxon>Eubacteriales</taxon>
        <taxon>Acutalibacteraceae</taxon>
        <taxon>Acutalibacter</taxon>
    </lineage>
</organism>
<evidence type="ECO:0000313" key="3">
    <source>
        <dbReference type="Proteomes" id="UP000196710"/>
    </source>
</evidence>
<evidence type="ECO:0000313" key="4">
    <source>
        <dbReference type="Proteomes" id="UP000596035"/>
    </source>
</evidence>
<dbReference type="AlphaFoldDB" id="A0A1Z2XQ07"/>
<reference evidence="2 4" key="3">
    <citation type="submission" date="2020-11" db="EMBL/GenBank/DDBJ databases">
        <title>Closed and high quality bacterial genomes of the OMM12 community.</title>
        <authorList>
            <person name="Marbouty M."/>
            <person name="Lamy-Besnier Q."/>
            <person name="Debarbieux L."/>
            <person name="Koszul R."/>
        </authorList>
    </citation>
    <scope>NUCLEOTIDE SEQUENCE [LARGE SCALE GENOMIC DNA]</scope>
    <source>
        <strain evidence="2 4">KB18</strain>
    </source>
</reference>
<gene>
    <name evidence="1" type="ORF">ADH66_07580</name>
    <name evidence="2" type="ORF">I5Q82_17630</name>
</gene>
<evidence type="ECO:0000313" key="1">
    <source>
        <dbReference type="EMBL" id="ASB40535.1"/>
    </source>
</evidence>